<protein>
    <submittedName>
        <fullName evidence="8">Radical SAM protein</fullName>
    </submittedName>
</protein>
<dbReference type="GO" id="GO:0046872">
    <property type="term" value="F:metal ion binding"/>
    <property type="evidence" value="ECO:0007669"/>
    <property type="project" value="UniProtKB-KW"/>
</dbReference>
<keyword evidence="6" id="KW-0411">Iron-sulfur</keyword>
<dbReference type="SUPFAM" id="SSF102114">
    <property type="entry name" value="Radical SAM enzymes"/>
    <property type="match status" value="1"/>
</dbReference>
<comment type="caution">
    <text evidence="8">The sequence shown here is derived from an EMBL/GenBank/DDBJ whole genome shotgun (WGS) entry which is preliminary data.</text>
</comment>
<comment type="cofactor">
    <cofactor evidence="1">
        <name>[4Fe-4S] cluster</name>
        <dbReference type="ChEBI" id="CHEBI:49883"/>
    </cofactor>
</comment>
<keyword evidence="3" id="KW-0949">S-adenosyl-L-methionine</keyword>
<evidence type="ECO:0000256" key="3">
    <source>
        <dbReference type="ARBA" id="ARBA00022691"/>
    </source>
</evidence>
<evidence type="ECO:0000256" key="2">
    <source>
        <dbReference type="ARBA" id="ARBA00022485"/>
    </source>
</evidence>
<dbReference type="Gene3D" id="3.20.20.70">
    <property type="entry name" value="Aldolase class I"/>
    <property type="match status" value="1"/>
</dbReference>
<evidence type="ECO:0000313" key="9">
    <source>
        <dbReference type="Proteomes" id="UP000324611"/>
    </source>
</evidence>
<dbReference type="AlphaFoldDB" id="A0A5B2VUR6"/>
<dbReference type="SFLD" id="SFLDS00029">
    <property type="entry name" value="Radical_SAM"/>
    <property type="match status" value="1"/>
</dbReference>
<dbReference type="GO" id="GO:0051539">
    <property type="term" value="F:4 iron, 4 sulfur cluster binding"/>
    <property type="evidence" value="ECO:0007669"/>
    <property type="project" value="UniProtKB-KW"/>
</dbReference>
<keyword evidence="2" id="KW-0004">4Fe-4S</keyword>
<dbReference type="InterPro" id="IPR023885">
    <property type="entry name" value="4Fe4S-binding_SPASM_dom"/>
</dbReference>
<reference evidence="8 9" key="1">
    <citation type="submission" date="2019-09" db="EMBL/GenBank/DDBJ databases">
        <title>Chitinophaga ginsengihumi sp. nov., isolated from soil of ginseng rhizosphere.</title>
        <authorList>
            <person name="Lee J."/>
        </authorList>
    </citation>
    <scope>NUCLEOTIDE SEQUENCE [LARGE SCALE GENOMIC DNA]</scope>
    <source>
        <strain evidence="8 9">BN140078</strain>
    </source>
</reference>
<keyword evidence="5" id="KW-0408">Iron</keyword>
<dbReference type="SFLD" id="SFLDG01067">
    <property type="entry name" value="SPASM/twitch_domain_containing"/>
    <property type="match status" value="1"/>
</dbReference>
<proteinExistence type="predicted"/>
<dbReference type="Proteomes" id="UP000324611">
    <property type="component" value="Unassembled WGS sequence"/>
</dbReference>
<evidence type="ECO:0000256" key="6">
    <source>
        <dbReference type="ARBA" id="ARBA00023014"/>
    </source>
</evidence>
<evidence type="ECO:0000313" key="8">
    <source>
        <dbReference type="EMBL" id="KAA2243513.1"/>
    </source>
</evidence>
<feature type="domain" description="Radical SAM core" evidence="7">
    <location>
        <begin position="85"/>
        <end position="310"/>
    </location>
</feature>
<dbReference type="CDD" id="cd01335">
    <property type="entry name" value="Radical_SAM"/>
    <property type="match status" value="1"/>
</dbReference>
<keyword evidence="4" id="KW-0479">Metal-binding</keyword>
<evidence type="ECO:0000256" key="5">
    <source>
        <dbReference type="ARBA" id="ARBA00023004"/>
    </source>
</evidence>
<reference evidence="8 9" key="2">
    <citation type="submission" date="2019-09" db="EMBL/GenBank/DDBJ databases">
        <authorList>
            <person name="Jin C."/>
        </authorList>
    </citation>
    <scope>NUCLEOTIDE SEQUENCE [LARGE SCALE GENOMIC DNA]</scope>
    <source>
        <strain evidence="8 9">BN140078</strain>
    </source>
</reference>
<dbReference type="InterPro" id="IPR013785">
    <property type="entry name" value="Aldolase_TIM"/>
</dbReference>
<evidence type="ECO:0000259" key="7">
    <source>
        <dbReference type="PROSITE" id="PS51918"/>
    </source>
</evidence>
<dbReference type="InterPro" id="IPR007197">
    <property type="entry name" value="rSAM"/>
</dbReference>
<dbReference type="EMBL" id="VUOC01000002">
    <property type="protein sequence ID" value="KAA2243513.1"/>
    <property type="molecule type" value="Genomic_DNA"/>
</dbReference>
<dbReference type="UniPathway" id="UPA00782"/>
<evidence type="ECO:0000256" key="4">
    <source>
        <dbReference type="ARBA" id="ARBA00022723"/>
    </source>
</evidence>
<dbReference type="PANTHER" id="PTHR43787">
    <property type="entry name" value="FEMO COFACTOR BIOSYNTHESIS PROTEIN NIFB-RELATED"/>
    <property type="match status" value="1"/>
</dbReference>
<name>A0A5B2VUR6_9BACT</name>
<dbReference type="InterPro" id="IPR058240">
    <property type="entry name" value="rSAM_sf"/>
</dbReference>
<sequence length="436" mass="50398">MKFSQFNNIIPYQDKVVLYNAFSNQFLLVEPMLQQLMDAAKAEADVEGLSAYHPKFYKVLWEKGFIVEDAVDEVDKVRKISESVDSNETFYHLIINPTMNCNFKCWYCYETHIKDSKMTEPTLDNVKKHITSVLQNKPELKTLHVDWFGGEPLLYFDKVIDPLLSYTTQLCKERNVEFASSFTTNAFLINDRMIERFKLYNIMSFQITLDGNKAMHNTVRYVSANRGSYDEIVANVIKLCRAGFHITLRINYSKNTLTDLEEVAKDLQPLEQEFRKNLVVTFHKVWQEKEEDLGTRVDELLQIFHKHGINAVTGGLPDNVRNSCYGDRRNQATINYNGEVFKCTARNFSSDAKEGQLNEDGSITWNEKYEKRMNIKFKNKPCLSCPIMPICNGGCSQQAVEHDGKDYCVYNFSEHAKKEAVLNKFLKIVYAKTVVA</sequence>
<organism evidence="8 9">
    <name type="scientific">Chitinophaga agrisoli</name>
    <dbReference type="NCBI Taxonomy" id="2607653"/>
    <lineage>
        <taxon>Bacteria</taxon>
        <taxon>Pseudomonadati</taxon>
        <taxon>Bacteroidota</taxon>
        <taxon>Chitinophagia</taxon>
        <taxon>Chitinophagales</taxon>
        <taxon>Chitinophagaceae</taxon>
        <taxon>Chitinophaga</taxon>
    </lineage>
</organism>
<dbReference type="PROSITE" id="PS51918">
    <property type="entry name" value="RADICAL_SAM"/>
    <property type="match status" value="1"/>
</dbReference>
<dbReference type="Pfam" id="PF04055">
    <property type="entry name" value="Radical_SAM"/>
    <property type="match status" value="1"/>
</dbReference>
<accession>A0A5B2VUR6</accession>
<dbReference type="RefSeq" id="WP_149838388.1">
    <property type="nucleotide sequence ID" value="NZ_VUOC01000002.1"/>
</dbReference>
<keyword evidence="9" id="KW-1185">Reference proteome</keyword>
<gene>
    <name evidence="8" type="ORF">F0L74_13555</name>
</gene>
<dbReference type="GO" id="GO:0003824">
    <property type="term" value="F:catalytic activity"/>
    <property type="evidence" value="ECO:0007669"/>
    <property type="project" value="InterPro"/>
</dbReference>
<dbReference type="PANTHER" id="PTHR43787:SF3">
    <property type="entry name" value="ARYLSULFATASE REGULATORY PROTEIN"/>
    <property type="match status" value="1"/>
</dbReference>
<evidence type="ECO:0000256" key="1">
    <source>
        <dbReference type="ARBA" id="ARBA00001966"/>
    </source>
</evidence>
<dbReference type="NCBIfam" id="TIGR04085">
    <property type="entry name" value="rSAM_more_4Fe4S"/>
    <property type="match status" value="1"/>
</dbReference>